<evidence type="ECO:0000313" key="4">
    <source>
        <dbReference type="Proteomes" id="UP000642920"/>
    </source>
</evidence>
<keyword evidence="1" id="KW-0175">Coiled coil</keyword>
<dbReference type="RefSeq" id="WP_201919617.1">
    <property type="nucleotide sequence ID" value="NZ_JAERQG010000002.1"/>
</dbReference>
<name>A0A937AAC4_9BACT</name>
<accession>A0A937AAC4</accession>
<comment type="caution">
    <text evidence="3">The sequence shown here is derived from an EMBL/GenBank/DDBJ whole genome shotgun (WGS) entry which is preliminary data.</text>
</comment>
<feature type="transmembrane region" description="Helical" evidence="2">
    <location>
        <begin position="634"/>
        <end position="656"/>
    </location>
</feature>
<gene>
    <name evidence="3" type="ORF">JKP34_08100</name>
</gene>
<keyword evidence="4" id="KW-1185">Reference proteome</keyword>
<feature type="coiled-coil region" evidence="1">
    <location>
        <begin position="553"/>
        <end position="580"/>
    </location>
</feature>
<keyword evidence="2" id="KW-1133">Transmembrane helix</keyword>
<proteinExistence type="predicted"/>
<evidence type="ECO:0000256" key="2">
    <source>
        <dbReference type="SAM" id="Phobius"/>
    </source>
</evidence>
<keyword evidence="2" id="KW-0472">Membrane</keyword>
<feature type="transmembrane region" description="Helical" evidence="2">
    <location>
        <begin position="594"/>
        <end position="614"/>
    </location>
</feature>
<sequence>MNRERAITYSLLSHIRNNGTLAKGPIDIFIPLVKKSLSSLNNQGIFQGESILEIKKETDKMYSIDFPIPVLRKILGEISKELNTEEKTNFILYNDGAFSIADYIFTEFDEIYEKQKKETLELESLFKQFCETSELEKSNSESIFSFISKNKYNLSRYLSHSHESNGHDYTAEAQFVDFFKKIPPIYERIKSIYLGSIIAGYIEYDSHEATSEIELLFDTNFIIGLLDLNTPESTHTCRTLLKIAQEQKFTLRVLQATLEESKNLLEVKAKYFDKSFLQKKVNPEDVYNACERRKLKKVDLERISDNLEETVTEMGINVIYQMDKLKGEAKFTDEYKLFEKIRNTKSAAMHDAVAILHVKKKRGKRIREFEKVNSWFVNNSANVDGNNFFSDGEFQPETIKADDLLNILWLSNPQVNKAIKSEDLSEIGLTSSISMTLGTNLPKSQILRELDDNIHKYAKEEISDRDIIRVATRITNKQLQDIEALNELAEKDKEGFVRRLEEEAAKQKELDEARIKNIEDAFQDFAVKSEELDQIKKDFERKASKVEEIISEKAKADIRVSTLETELEKQKENNRKLKLEKWEKDEIAKWRRRSWIEFTICLIIFFLASAYLMFMSEWNISVATDNLIKLKSNIIISGILGILTFLFSGITVKTLVGKYRNHSNIQNFIKGLKPPDNL</sequence>
<dbReference type="AlphaFoldDB" id="A0A937AAC4"/>
<evidence type="ECO:0000256" key="1">
    <source>
        <dbReference type="SAM" id="Coils"/>
    </source>
</evidence>
<organism evidence="3 4">
    <name type="scientific">Marivirga atlantica</name>
    <dbReference type="NCBI Taxonomy" id="1548457"/>
    <lineage>
        <taxon>Bacteria</taxon>
        <taxon>Pseudomonadati</taxon>
        <taxon>Bacteroidota</taxon>
        <taxon>Cytophagia</taxon>
        <taxon>Cytophagales</taxon>
        <taxon>Marivirgaceae</taxon>
        <taxon>Marivirga</taxon>
    </lineage>
</organism>
<reference evidence="3" key="1">
    <citation type="submission" date="2021-01" db="EMBL/GenBank/DDBJ databases">
        <title>Marivirga sp. nov., isolated from intertidal surface sediments.</title>
        <authorList>
            <person name="Zhang M."/>
        </authorList>
    </citation>
    <scope>NUCLEOTIDE SEQUENCE</scope>
    <source>
        <strain evidence="3">SM1354</strain>
    </source>
</reference>
<evidence type="ECO:0000313" key="3">
    <source>
        <dbReference type="EMBL" id="MBL0765206.1"/>
    </source>
</evidence>
<keyword evidence="2" id="KW-0812">Transmembrane</keyword>
<dbReference type="EMBL" id="JAERQG010000002">
    <property type="protein sequence ID" value="MBL0765206.1"/>
    <property type="molecule type" value="Genomic_DNA"/>
</dbReference>
<dbReference type="Proteomes" id="UP000642920">
    <property type="component" value="Unassembled WGS sequence"/>
</dbReference>
<protein>
    <submittedName>
        <fullName evidence="3">Uncharacterized protein</fullName>
    </submittedName>
</protein>